<dbReference type="InterPro" id="IPR037027">
    <property type="entry name" value="YqgF/RNaseH-like_dom_sf"/>
</dbReference>
<dbReference type="CDD" id="cd09928">
    <property type="entry name" value="SH2_Cterm_SPT6_like"/>
    <property type="match status" value="1"/>
</dbReference>
<dbReference type="Gene3D" id="3.30.505.10">
    <property type="entry name" value="SH2 domain"/>
    <property type="match status" value="2"/>
</dbReference>
<comment type="caution">
    <text evidence="8">The sequence shown here is derived from an EMBL/GenBank/DDBJ whole genome shotgun (WGS) entry which is preliminary data.</text>
</comment>
<feature type="compositionally biased region" description="Acidic residues" evidence="6">
    <location>
        <begin position="7"/>
        <end position="17"/>
    </location>
</feature>
<dbReference type="Pfam" id="PF14633">
    <property type="entry name" value="SH2_2"/>
    <property type="match status" value="1"/>
</dbReference>
<dbReference type="CDD" id="cd00164">
    <property type="entry name" value="S1_like"/>
    <property type="match status" value="1"/>
</dbReference>
<dbReference type="InterPro" id="IPR023323">
    <property type="entry name" value="Tex-like_dom_sf"/>
</dbReference>
<dbReference type="InterPro" id="IPR028083">
    <property type="entry name" value="Spt6_acidic_N_dom"/>
</dbReference>
<dbReference type="InterPro" id="IPR032706">
    <property type="entry name" value="Spt6_HHH"/>
</dbReference>
<comment type="similarity">
    <text evidence="2">Belongs to the SPT6 family.</text>
</comment>
<feature type="region of interest" description="Disordered" evidence="6">
    <location>
        <begin position="1"/>
        <end position="108"/>
    </location>
</feature>
<evidence type="ECO:0000313" key="9">
    <source>
        <dbReference type="Proteomes" id="UP001516023"/>
    </source>
</evidence>
<dbReference type="Gene3D" id="2.40.50.140">
    <property type="entry name" value="Nucleic acid-binding proteins"/>
    <property type="match status" value="1"/>
</dbReference>
<feature type="compositionally biased region" description="Acidic residues" evidence="6">
    <location>
        <begin position="601"/>
        <end position="618"/>
    </location>
</feature>
<feature type="compositionally biased region" description="Acidic residues" evidence="6">
    <location>
        <begin position="64"/>
        <end position="80"/>
    </location>
</feature>
<feature type="region of interest" description="Disordered" evidence="6">
    <location>
        <begin position="160"/>
        <end position="229"/>
    </location>
</feature>
<evidence type="ECO:0000259" key="7">
    <source>
        <dbReference type="PROSITE" id="PS50126"/>
    </source>
</evidence>
<keyword evidence="3" id="KW-0804">Transcription</keyword>
<feature type="domain" description="S1 motif" evidence="7">
    <location>
        <begin position="1566"/>
        <end position="1635"/>
    </location>
</feature>
<dbReference type="Pfam" id="PF14635">
    <property type="entry name" value="HHH_7"/>
    <property type="match status" value="1"/>
</dbReference>
<dbReference type="Pfam" id="PF00575">
    <property type="entry name" value="S1"/>
    <property type="match status" value="1"/>
</dbReference>
<feature type="coiled-coil region" evidence="5">
    <location>
        <begin position="550"/>
        <end position="584"/>
    </location>
</feature>
<feature type="compositionally biased region" description="Basic and acidic residues" evidence="6">
    <location>
        <begin position="325"/>
        <end position="336"/>
    </location>
</feature>
<feature type="region of interest" description="Disordered" evidence="6">
    <location>
        <begin position="290"/>
        <end position="354"/>
    </location>
</feature>
<dbReference type="InterPro" id="IPR012340">
    <property type="entry name" value="NA-bd_OB-fold"/>
</dbReference>
<dbReference type="InterPro" id="IPR035018">
    <property type="entry name" value="Spt6_SH2_C"/>
</dbReference>
<dbReference type="SMART" id="SM01182">
    <property type="entry name" value="EF-1_beta_acid"/>
    <property type="match status" value="4"/>
</dbReference>
<dbReference type="InterPro" id="IPR017072">
    <property type="entry name" value="TF_Spt6"/>
</dbReference>
<dbReference type="InterPro" id="IPR023319">
    <property type="entry name" value="Tex-like_HTH_dom_sf"/>
</dbReference>
<dbReference type="SUPFAM" id="SSF53098">
    <property type="entry name" value="Ribonuclease H-like"/>
    <property type="match status" value="1"/>
</dbReference>
<accession>A0ABD3PMJ8</accession>
<dbReference type="Gene3D" id="1.10.10.2740">
    <property type="entry name" value="Spt6, Death-like domain"/>
    <property type="match status" value="1"/>
</dbReference>
<evidence type="ECO:0000256" key="3">
    <source>
        <dbReference type="ARBA" id="ARBA00023163"/>
    </source>
</evidence>
<feature type="compositionally biased region" description="Pro residues" evidence="6">
    <location>
        <begin position="1943"/>
        <end position="1962"/>
    </location>
</feature>
<protein>
    <recommendedName>
        <fullName evidence="7">S1 motif domain-containing protein</fullName>
    </recommendedName>
</protein>
<evidence type="ECO:0000313" key="8">
    <source>
        <dbReference type="EMBL" id="KAL3788951.1"/>
    </source>
</evidence>
<keyword evidence="5" id="KW-0175">Coiled coil</keyword>
<feature type="compositionally biased region" description="Low complexity" evidence="6">
    <location>
        <begin position="1910"/>
        <end position="1925"/>
    </location>
</feature>
<dbReference type="SUPFAM" id="SSF50249">
    <property type="entry name" value="Nucleic acid-binding proteins"/>
    <property type="match status" value="1"/>
</dbReference>
<keyword evidence="4" id="KW-0539">Nucleus</keyword>
<dbReference type="InterPro" id="IPR035019">
    <property type="entry name" value="Spt6_SH2_N"/>
</dbReference>
<dbReference type="GO" id="GO:0006366">
    <property type="term" value="P:transcription by RNA polymerase II"/>
    <property type="evidence" value="ECO:0007669"/>
    <property type="project" value="UniProtKB-ARBA"/>
</dbReference>
<reference evidence="8 9" key="1">
    <citation type="journal article" date="2020" name="G3 (Bethesda)">
        <title>Improved Reference Genome for Cyclotella cryptica CCMP332, a Model for Cell Wall Morphogenesis, Salinity Adaptation, and Lipid Production in Diatoms (Bacillariophyta).</title>
        <authorList>
            <person name="Roberts W.R."/>
            <person name="Downey K.M."/>
            <person name="Ruck E.C."/>
            <person name="Traller J.C."/>
            <person name="Alverson A.J."/>
        </authorList>
    </citation>
    <scope>NUCLEOTIDE SEQUENCE [LARGE SCALE GENOMIC DNA]</scope>
    <source>
        <strain evidence="8 9">CCMP332</strain>
    </source>
</reference>
<dbReference type="PANTHER" id="PTHR10145:SF6">
    <property type="entry name" value="TRANSCRIPTION ELONGATION FACTOR SPT6"/>
    <property type="match status" value="1"/>
</dbReference>
<dbReference type="InterPro" id="IPR035420">
    <property type="entry name" value="Spt6_SH2"/>
</dbReference>
<organism evidence="8 9">
    <name type="scientific">Cyclotella cryptica</name>
    <dbReference type="NCBI Taxonomy" id="29204"/>
    <lineage>
        <taxon>Eukaryota</taxon>
        <taxon>Sar</taxon>
        <taxon>Stramenopiles</taxon>
        <taxon>Ochrophyta</taxon>
        <taxon>Bacillariophyta</taxon>
        <taxon>Coscinodiscophyceae</taxon>
        <taxon>Thalassiosirophycidae</taxon>
        <taxon>Stephanodiscales</taxon>
        <taxon>Stephanodiscaceae</taxon>
        <taxon>Cyclotella</taxon>
    </lineage>
</organism>
<feature type="compositionally biased region" description="Acidic residues" evidence="6">
    <location>
        <begin position="295"/>
        <end position="324"/>
    </location>
</feature>
<dbReference type="InterPro" id="IPR010994">
    <property type="entry name" value="RuvA_2-like"/>
</dbReference>
<feature type="compositionally biased region" description="Basic and acidic residues" evidence="6">
    <location>
        <begin position="344"/>
        <end position="354"/>
    </location>
</feature>
<evidence type="ECO:0000256" key="5">
    <source>
        <dbReference type="SAM" id="Coils"/>
    </source>
</evidence>
<dbReference type="Gene3D" id="1.10.3500.10">
    <property type="entry name" value="Tex N-terminal region-like"/>
    <property type="match status" value="1"/>
</dbReference>
<dbReference type="PROSITE" id="PS50126">
    <property type="entry name" value="S1"/>
    <property type="match status" value="1"/>
</dbReference>
<dbReference type="Gene3D" id="3.30.420.140">
    <property type="entry name" value="YqgF/RNase H-like domain"/>
    <property type="match status" value="1"/>
</dbReference>
<gene>
    <name evidence="8" type="ORF">HJC23_000235</name>
</gene>
<feature type="compositionally biased region" description="Basic residues" evidence="6">
    <location>
        <begin position="24"/>
        <end position="44"/>
    </location>
</feature>
<dbReference type="Gene3D" id="1.10.10.650">
    <property type="entry name" value="RuvA domain 2-like"/>
    <property type="match status" value="1"/>
</dbReference>
<dbReference type="PANTHER" id="PTHR10145">
    <property type="entry name" value="TRANSCRIPTION ELONGATION FACTOR SPT6"/>
    <property type="match status" value="1"/>
</dbReference>
<dbReference type="EMBL" id="JABMIG020000149">
    <property type="protein sequence ID" value="KAL3788951.1"/>
    <property type="molecule type" value="Genomic_DNA"/>
</dbReference>
<evidence type="ECO:0000256" key="6">
    <source>
        <dbReference type="SAM" id="MobiDB-lite"/>
    </source>
</evidence>
<dbReference type="CDD" id="cd09918">
    <property type="entry name" value="SH2_Nterm_SPT6_like"/>
    <property type="match status" value="1"/>
</dbReference>
<dbReference type="InterPro" id="IPR018940">
    <property type="entry name" value="EF-1_beta_acid_region_euk"/>
</dbReference>
<dbReference type="SMART" id="SM00316">
    <property type="entry name" value="S1"/>
    <property type="match status" value="1"/>
</dbReference>
<feature type="compositionally biased region" description="Low complexity" evidence="6">
    <location>
        <begin position="1933"/>
        <end position="1942"/>
    </location>
</feature>
<dbReference type="Gene3D" id="1.10.150.850">
    <property type="entry name" value="Spt6, helix-hairpin-helix domain"/>
    <property type="match status" value="1"/>
</dbReference>
<feature type="region of interest" description="Disordered" evidence="6">
    <location>
        <begin position="593"/>
        <end position="623"/>
    </location>
</feature>
<dbReference type="Pfam" id="PF14632">
    <property type="entry name" value="SPT6_acidic"/>
    <property type="match status" value="1"/>
</dbReference>
<dbReference type="InterPro" id="IPR042066">
    <property type="entry name" value="Spt6_death-like"/>
</dbReference>
<feature type="compositionally biased region" description="Acidic residues" evidence="6">
    <location>
        <begin position="196"/>
        <end position="212"/>
    </location>
</feature>
<dbReference type="SUPFAM" id="SSF158832">
    <property type="entry name" value="Tex N-terminal region-like"/>
    <property type="match status" value="1"/>
</dbReference>
<evidence type="ECO:0000256" key="2">
    <source>
        <dbReference type="ARBA" id="ARBA00009253"/>
    </source>
</evidence>
<dbReference type="Pfam" id="PF14641">
    <property type="entry name" value="HTH_44"/>
    <property type="match status" value="1"/>
</dbReference>
<feature type="region of interest" description="Disordered" evidence="6">
    <location>
        <begin position="1891"/>
        <end position="1977"/>
    </location>
</feature>
<keyword evidence="9" id="KW-1185">Reference proteome</keyword>
<dbReference type="InterPro" id="IPR003029">
    <property type="entry name" value="S1_domain"/>
</dbReference>
<dbReference type="InterPro" id="IPR012337">
    <property type="entry name" value="RNaseH-like_sf"/>
</dbReference>
<dbReference type="GO" id="GO:0005634">
    <property type="term" value="C:nucleus"/>
    <property type="evidence" value="ECO:0007669"/>
    <property type="project" value="UniProtKB-SubCell"/>
</dbReference>
<dbReference type="InterPro" id="IPR028088">
    <property type="entry name" value="Spt6_HTH_DNA-bd_dom"/>
</dbReference>
<evidence type="ECO:0000256" key="4">
    <source>
        <dbReference type="ARBA" id="ARBA00023242"/>
    </source>
</evidence>
<dbReference type="InterPro" id="IPR036860">
    <property type="entry name" value="SH2_dom_sf"/>
</dbReference>
<dbReference type="Proteomes" id="UP001516023">
    <property type="component" value="Unassembled WGS sequence"/>
</dbReference>
<proteinExistence type="inferred from homology"/>
<sequence length="1977" mass="223681">MSSSEDFGSDSDEEGLIADDPSTKKRKKTTKHRPKKETKKKKAKTSGADRRTGFIDDAAVLSGSEEDDEEEEEGEDDNDYERDGFGRRRDDDDDEGNNAATRTKKLKRLRDVDVLDEDDLDLINEARGIPSKKLEAEKLARLEEEKKKKAFVKAKDAGELQRGLFTGDSSDEEDDEAKKKTAAKKQAQKQQRAERYDEDGLDDFIEDDIGDQDEIHSSMRGRGAAYGDDDAMLEGGVSEAQLNEASDIFGTDYLDFMDGTQKDEDDAMLDDDYEDFGGKRKKFRERGVGVALGVDSDEEIEEDSESEEDDDQDDDDLFGDELDNVGDKQRAEVLRLKREKKRMAREERRRERRNKIDAKRKAKLRRAFEPVQLVENFCTERDDNIRMIDSPERYYDWLESKTASSKSRPAPLAVGEELTLDEREEAQWIVGKIPEIQSEIYAISANNALQQPGEDAAAIMDDAEILKKETAIVESIVNALRYMRVEKLEPDFIKRYRKDYVTSPAVRENLYRIMDEDAEWERMTEARSKIEGLLNELYADQSARGEDATNNNGNDKVSRLREELKAAQEQLDETVKDEERVKIELLGLEKKSTDKEMKEDKDDEDDDELFGDDDDDDEATKAAREKQKISLQSHLNTLSILLESQAEKVARLDAAYHDAEAAALAEAAASTSSSSSAPPEDPNVLATIEKKICRDKLWHYGDYSEYVLTILEYRHVMDMKGYLNLIKEGNDAIKDKSSAHGGLSSKDKDKMKRSRRFDWDYYRTCVSEGLRNICYKFVLPPFRAGIKLEDTLTSNTGFLYERTLPGESMGAEGEEFGDPKQWIAPKIDGSNPQDFASELIGSGELVLLSTAREDAAWDDNPEMDDPLRGCRYVAAMELAHEPRIRRHLRDIYRSEVVITTRPTAKGMGIIDAFHEYYGLHLLRNKPVKDHFPMDETELEKKRARLNPEELKELDEELKKKERNSCIQYLNLLKAERSGDLTVQVHLPFLDDTRDVDTPWYKLSVESTGRDRQDIGRLIEALERVYFPADGDSDEWNEERRKILRMALVNYLLPQFEAETRRDLRDASIRMGVEAAARNLHAMAMEGPYRPSHMLGENRFIVPTGDLPIVGVCTSTDSRDGTFLAAVNSVGELSDHLAIPGGTSITAEKMRERVITFLMQTRPAAVVVGSGGGVGTRLTVRRLNEVIVQATERWNNRFIQGQDEDDEDFEARMQTFRMMHPNFDDEDDEVWKCSIDIVDDNVAQLFGRSVRGKKEFPDAAVNLKIAIATARWAKDPLCELAYTWSSASDAGVFGTEMLFMNIHPLQRLLPKPLLLRQYERVLCNVTAEVGVDINAACTHDHMHGLLTFVPGLGPRKASNLKQSIARIGGVLSSRKSLLAKRLLGPIVYNNAVAFLRVRETEQLQDQMLHPLDDTRCHPDIYHRQNWAVKIAVDALELGETSNTNEEYNISALRDVMQNSREEVERLYNATKMEWERQYGATFTVGLWDPREAVPSEQWRDKVEELDLETFAEMIENNGNGKWLTHLTMVKWEFRLPYEDPRKPMEPPSGEKLFKLLTGESDVTLCPGKEVTGKVVKNGDFGSQVKLEGEIPGFIPLRNLSDDHVESAEDIVSVGTIVTAIITEVKMDHVCVDLTLKMEDFKKKSSEWGRPASLPPLDACFDRAAALKIDEEKDKEREARLQALRLTVTTKIGADPNAVEKAALRSGKVTRRACAHPAFRNASHNEVDKELREAGEAMVGEALIRPSNKSVDSLAIHWMVRPGCVKVIEVLEEDKDTEASIGNRLIIKKEVYGSIDELLGRYIAPMNDRVEEVLHHRKFMDKLEDEVDSKMVEMKKAQPAGFLYFICWSECYPGYVSLRFITNKTPRNHTIGISPDGFVWGPKTYSSMDRLINDFKRNPAGPNARPPPRPPAGSISSSMQATISSSRPPEPPSRPSRWGSRSEAPLPPPPAYPPPSFVPPPGAPPTFNNFRPPPPSTAR</sequence>
<name>A0ABD3PMJ8_9STRA</name>
<comment type="subcellular location">
    <subcellularLocation>
        <location evidence="1">Nucleus</location>
    </subcellularLocation>
</comment>
<evidence type="ECO:0000256" key="1">
    <source>
        <dbReference type="ARBA" id="ARBA00004123"/>
    </source>
</evidence>
<feature type="compositionally biased region" description="Basic and acidic residues" evidence="6">
    <location>
        <begin position="81"/>
        <end position="90"/>
    </location>
</feature>
<dbReference type="SUPFAM" id="SSF47781">
    <property type="entry name" value="RuvA domain 2-like"/>
    <property type="match status" value="1"/>
</dbReference>